<dbReference type="RefSeq" id="WP_343806603.1">
    <property type="nucleotide sequence ID" value="NZ_BAAADE010000007.1"/>
</dbReference>
<gene>
    <name evidence="3" type="ORF">GCM10008943_27560</name>
</gene>
<name>A0ABN1GFJ7_9HYPH</name>
<accession>A0ABN1GFJ7</accession>
<protein>
    <submittedName>
        <fullName evidence="3">Tripartite tricarboxylate transporter TctB family protein</fullName>
    </submittedName>
</protein>
<proteinExistence type="predicted"/>
<keyword evidence="1" id="KW-0812">Transmembrane</keyword>
<evidence type="ECO:0000313" key="4">
    <source>
        <dbReference type="Proteomes" id="UP001424441"/>
    </source>
</evidence>
<dbReference type="Pfam" id="PF07331">
    <property type="entry name" value="TctB"/>
    <property type="match status" value="1"/>
</dbReference>
<evidence type="ECO:0000256" key="1">
    <source>
        <dbReference type="SAM" id="Phobius"/>
    </source>
</evidence>
<reference evidence="3 4" key="1">
    <citation type="journal article" date="2019" name="Int. J. Syst. Evol. Microbiol.">
        <title>The Global Catalogue of Microorganisms (GCM) 10K type strain sequencing project: providing services to taxonomists for standard genome sequencing and annotation.</title>
        <authorList>
            <consortium name="The Broad Institute Genomics Platform"/>
            <consortium name="The Broad Institute Genome Sequencing Center for Infectious Disease"/>
            <person name="Wu L."/>
            <person name="Ma J."/>
        </authorList>
    </citation>
    <scope>NUCLEOTIDE SEQUENCE [LARGE SCALE GENOMIC DNA]</scope>
    <source>
        <strain evidence="3 4">JCM 15115</strain>
    </source>
</reference>
<keyword evidence="1" id="KW-0472">Membrane</keyword>
<feature type="transmembrane region" description="Helical" evidence="1">
    <location>
        <begin position="60"/>
        <end position="81"/>
    </location>
</feature>
<comment type="caution">
    <text evidence="3">The sequence shown here is derived from an EMBL/GenBank/DDBJ whole genome shotgun (WGS) entry which is preliminary data.</text>
</comment>
<dbReference type="Proteomes" id="UP001424441">
    <property type="component" value="Unassembled WGS sequence"/>
</dbReference>
<dbReference type="EMBL" id="BAAADE010000007">
    <property type="protein sequence ID" value="GAA0610466.1"/>
    <property type="molecule type" value="Genomic_DNA"/>
</dbReference>
<feature type="transmembrane region" description="Helical" evidence="1">
    <location>
        <begin position="135"/>
        <end position="159"/>
    </location>
</feature>
<feature type="transmembrane region" description="Helical" evidence="1">
    <location>
        <begin position="102"/>
        <end position="129"/>
    </location>
</feature>
<evidence type="ECO:0000259" key="2">
    <source>
        <dbReference type="Pfam" id="PF07331"/>
    </source>
</evidence>
<keyword evidence="4" id="KW-1185">Reference proteome</keyword>
<evidence type="ECO:0000313" key="3">
    <source>
        <dbReference type="EMBL" id="GAA0610466.1"/>
    </source>
</evidence>
<keyword evidence="1" id="KW-1133">Transmembrane helix</keyword>
<feature type="transmembrane region" description="Helical" evidence="1">
    <location>
        <begin position="21"/>
        <end position="40"/>
    </location>
</feature>
<dbReference type="InterPro" id="IPR009936">
    <property type="entry name" value="DUF1468"/>
</dbReference>
<feature type="domain" description="DUF1468" evidence="2">
    <location>
        <begin position="27"/>
        <end position="162"/>
    </location>
</feature>
<sequence>MTKIVDKERSTMGRSNQQMSWPELIAALIYLSGATGYWYLVTNLPAGHSRGDVGPAALPYGVAIFSVGLSLVLIILAFRLLPDYEKPSFPAFERVSLFIGAFFVVPIAAHYIGLAVSLGITAGLVTLLFSGNRRLFRALVTAIATWLIAEFLFASFLGLPLP</sequence>
<organism evidence="3 4">
    <name type="scientific">Paenochrobactrum glaciei</name>
    <dbReference type="NCBI Taxonomy" id="486407"/>
    <lineage>
        <taxon>Bacteria</taxon>
        <taxon>Pseudomonadati</taxon>
        <taxon>Pseudomonadota</taxon>
        <taxon>Alphaproteobacteria</taxon>
        <taxon>Hyphomicrobiales</taxon>
        <taxon>Brucellaceae</taxon>
        <taxon>Paenochrobactrum</taxon>
    </lineage>
</organism>